<dbReference type="eggNOG" id="ENOG502QU0Q">
    <property type="taxonomic scope" value="Eukaryota"/>
</dbReference>
<dbReference type="InterPro" id="IPR001849">
    <property type="entry name" value="PH_domain"/>
</dbReference>
<evidence type="ECO:0000256" key="1">
    <source>
        <dbReference type="ARBA" id="ARBA00022553"/>
    </source>
</evidence>
<dbReference type="GO" id="GO:0090372">
    <property type="term" value="P:positive regulation of glycerol transport"/>
    <property type="evidence" value="ECO:0007669"/>
    <property type="project" value="EnsemblFungi"/>
</dbReference>
<organism evidence="4 5">
    <name type="scientific">Kazachstania africana (strain ATCC 22294 / BCRC 22015 / CBS 2517 / CECT 1963 / NBRC 1671 / NRRL Y-8276)</name>
    <name type="common">Yeast</name>
    <name type="synonym">Kluyveromyces africanus</name>
    <dbReference type="NCBI Taxonomy" id="1071382"/>
    <lineage>
        <taxon>Eukaryota</taxon>
        <taxon>Fungi</taxon>
        <taxon>Dikarya</taxon>
        <taxon>Ascomycota</taxon>
        <taxon>Saccharomycotina</taxon>
        <taxon>Saccharomycetes</taxon>
        <taxon>Saccharomycetales</taxon>
        <taxon>Saccharomycetaceae</taxon>
        <taxon>Kazachstania</taxon>
    </lineage>
</organism>
<dbReference type="OrthoDB" id="2264563at2759"/>
<dbReference type="InterPro" id="IPR027267">
    <property type="entry name" value="AH/BAR_dom_sf"/>
</dbReference>
<reference evidence="4 5" key="1">
    <citation type="journal article" date="2011" name="Proc. Natl. Acad. Sci. U.S.A.">
        <title>Evolutionary erosion of yeast sex chromosomes by mating-type switching accidents.</title>
        <authorList>
            <person name="Gordon J.L."/>
            <person name="Armisen D."/>
            <person name="Proux-Wera E."/>
            <person name="Oheigeartaigh S.S."/>
            <person name="Byrne K.P."/>
            <person name="Wolfe K.H."/>
        </authorList>
    </citation>
    <scope>NUCLEOTIDE SEQUENCE [LARGE SCALE GENOMIC DNA]</scope>
    <source>
        <strain evidence="5">ATCC 22294 / BCRC 22015 / CBS 2517 / CECT 1963 / NBRC 1671 / NRRL Y-8276</strain>
    </source>
</reference>
<gene>
    <name evidence="4" type="primary">KAFR0A05460</name>
    <name evidence="4" type="ORF">KAFR_0A05460</name>
</gene>
<feature type="domain" description="PH" evidence="3">
    <location>
        <begin position="436"/>
        <end position="601"/>
    </location>
</feature>
<protein>
    <recommendedName>
        <fullName evidence="3">PH domain-containing protein</fullName>
    </recommendedName>
</protein>
<dbReference type="InterPro" id="IPR011993">
    <property type="entry name" value="PH-like_dom_sf"/>
</dbReference>
<dbReference type="Pfam" id="PF20400">
    <property type="entry name" value="BAR_4"/>
    <property type="match status" value="1"/>
</dbReference>
<feature type="region of interest" description="Disordered" evidence="2">
    <location>
        <begin position="1"/>
        <end position="27"/>
    </location>
</feature>
<dbReference type="STRING" id="1071382.H2ANN1"/>
<feature type="region of interest" description="Disordered" evidence="2">
    <location>
        <begin position="184"/>
        <end position="211"/>
    </location>
</feature>
<sequence length="755" mass="85065">MITSVTLPRERRSQSSDTAIADVDDQATPRSVLPIDTSQFSLHTSLQEDPIVSHETLPDATGKVTTASEMKMPLYVSVPIPKESGIPNAAVTASDNAEPYHESAFVKEYPTDILVDRFQKWKKILKSLSSYLKEVAYAEEQMGRINTRLRNEVKFGFLTDLEEGSNKLNDPLLNKRLVKLPQRVPPAQQNVPQEQEAASTSSPDTTVVEDDGSGSAFSGFQTFGSGSIQDIQVILKKYHVSMAHQHFKVSKELLNNVVPKLESMKKELSHKIKEIKGLHNDFASNLDYMLPITSNLLNNFISSIKTYKDGDEDPFILNLQLQIQLRRQIMEENYLKDAFINLQQSGMQLEKIIFSMIQNVLTTYSALLDSEARLVIKNLCHELQHSILSQAPTTEWNHFVSHHPTCLLAWKSYETIPTKRNIRDIIYPNMKHPLSKCVRKGYLQKADDSERHYYVLTATYLHVFSNDKFWNGGGLVQDKLASENDLKKQSILKPQVSLPLLNCKIVDITEDQFAIVGDAKFNNIDALIIKPRSASVSSTSSQTNKIISNVLKGSSRRDLPSSADPHQKNLEFQQSIKWVFKRSDNKECFNKWLHDISKLISFSDTDERINYVKGHLHNHSSPGSSDSDKLRTPLPSPTAEHPSFNDAFKKEAWVTTANMASNEESIDPKCSHVESTVKDPAVPMKTVERTRNGSVETVPTKTFPIVKTETGKRNSFNLGSLGRRISDNRVPLAKVDKDSDKDNELSLKLTHSIYS</sequence>
<name>H2ANN1_KAZAF</name>
<dbReference type="GeneID" id="13886504"/>
<feature type="compositionally biased region" description="Polar residues" evidence="2">
    <location>
        <begin position="187"/>
        <end position="205"/>
    </location>
</feature>
<dbReference type="PROSITE" id="PS50003">
    <property type="entry name" value="PH_DOMAIN"/>
    <property type="match status" value="1"/>
</dbReference>
<dbReference type="PANTHER" id="PTHR31941:SF15">
    <property type="entry name" value="ACTIVATOR OF SKN7 PROTEIN 10-RELATED"/>
    <property type="match status" value="1"/>
</dbReference>
<dbReference type="InterPro" id="IPR046869">
    <property type="entry name" value="SLM1/RGC1-like_PH"/>
</dbReference>
<dbReference type="AlphaFoldDB" id="H2ANN1"/>
<dbReference type="RefSeq" id="XP_003955116.1">
    <property type="nucleotide sequence ID" value="XM_003955067.1"/>
</dbReference>
<dbReference type="Gene3D" id="1.20.1270.60">
    <property type="entry name" value="Arfaptin homology (AH) domain/BAR domain"/>
    <property type="match status" value="1"/>
</dbReference>
<dbReference type="EMBL" id="HE650821">
    <property type="protein sequence ID" value="CCF55981.1"/>
    <property type="molecule type" value="Genomic_DNA"/>
</dbReference>
<dbReference type="PANTHER" id="PTHR31941">
    <property type="entry name" value="CYTOSKELETAL SIGNALING PROTEIN SLM1"/>
    <property type="match status" value="1"/>
</dbReference>
<evidence type="ECO:0000259" key="3">
    <source>
        <dbReference type="PROSITE" id="PS50003"/>
    </source>
</evidence>
<dbReference type="InterPro" id="IPR046868">
    <property type="entry name" value="BAR_4"/>
</dbReference>
<accession>H2ANN1</accession>
<dbReference type="Gene3D" id="2.30.29.30">
    <property type="entry name" value="Pleckstrin-homology domain (PH domain)/Phosphotyrosine-binding domain (PTB)"/>
    <property type="match status" value="1"/>
</dbReference>
<evidence type="ECO:0000313" key="5">
    <source>
        <dbReference type="Proteomes" id="UP000005220"/>
    </source>
</evidence>
<dbReference type="Proteomes" id="UP000005220">
    <property type="component" value="Chromosome 1"/>
</dbReference>
<dbReference type="Pfam" id="PF20399">
    <property type="entry name" value="PH_20"/>
    <property type="match status" value="1"/>
</dbReference>
<keyword evidence="1" id="KW-0597">Phosphoprotein</keyword>
<proteinExistence type="predicted"/>
<dbReference type="KEGG" id="kaf:KAFR_0A05460"/>
<evidence type="ECO:0000313" key="4">
    <source>
        <dbReference type="EMBL" id="CCF55981.1"/>
    </source>
</evidence>
<feature type="region of interest" description="Disordered" evidence="2">
    <location>
        <begin position="614"/>
        <end position="643"/>
    </location>
</feature>
<dbReference type="HOGENOM" id="CLU_368836_0_0_1"/>
<evidence type="ECO:0000256" key="2">
    <source>
        <dbReference type="SAM" id="MobiDB-lite"/>
    </source>
</evidence>
<keyword evidence="5" id="KW-1185">Reference proteome</keyword>
<dbReference type="InParanoid" id="H2ANN1"/>